<organism evidence="11 12">
    <name type="scientific">Phytohabitans kaempferiae</name>
    <dbReference type="NCBI Taxonomy" id="1620943"/>
    <lineage>
        <taxon>Bacteria</taxon>
        <taxon>Bacillati</taxon>
        <taxon>Actinomycetota</taxon>
        <taxon>Actinomycetes</taxon>
        <taxon>Micromonosporales</taxon>
        <taxon>Micromonosporaceae</taxon>
    </lineage>
</organism>
<evidence type="ECO:0000259" key="10">
    <source>
        <dbReference type="Pfam" id="PF00720"/>
    </source>
</evidence>
<dbReference type="RefSeq" id="WP_377250116.1">
    <property type="nucleotide sequence ID" value="NZ_JBHLUH010000013.1"/>
</dbReference>
<comment type="subcellular location">
    <subcellularLocation>
        <location evidence="1">Secreted</location>
    </subcellularLocation>
</comment>
<evidence type="ECO:0000256" key="6">
    <source>
        <dbReference type="ARBA" id="ARBA00022900"/>
    </source>
</evidence>
<dbReference type="InterPro" id="IPR000691">
    <property type="entry name" value="Prot_inh_I16_SSI"/>
</dbReference>
<name>A0ABV6M1S7_9ACTN</name>
<dbReference type="Pfam" id="PF00720">
    <property type="entry name" value="SSI"/>
    <property type="match status" value="1"/>
</dbReference>
<gene>
    <name evidence="11" type="ORF">ACFFIA_12570</name>
</gene>
<dbReference type="PRINTS" id="PR00294">
    <property type="entry name" value="SSBTLNINHBTR"/>
</dbReference>
<evidence type="ECO:0000256" key="5">
    <source>
        <dbReference type="ARBA" id="ARBA00022690"/>
    </source>
</evidence>
<comment type="caution">
    <text evidence="11">The sequence shown here is derived from an EMBL/GenBank/DDBJ whole genome shotgun (WGS) entry which is preliminary data.</text>
</comment>
<dbReference type="InterPro" id="IPR036819">
    <property type="entry name" value="Subtilisin_inhibitor-like_sf"/>
</dbReference>
<feature type="domain" description="Subtilisin inhibitor" evidence="10">
    <location>
        <begin position="38"/>
        <end position="107"/>
    </location>
</feature>
<evidence type="ECO:0000256" key="9">
    <source>
        <dbReference type="SAM" id="SignalP"/>
    </source>
</evidence>
<sequence>MKVPRALGALALAGTLSLAGAQGASASGEGITEFEIYSVNGTMTLTCDPEGGTHPYAKEACAEIDGARGDIAAVPRLPGYGCLDEWDPVLIGVTGRWRGQEVLFSSFESNRGCAAIRHGHIFW</sequence>
<dbReference type="Gene3D" id="3.30.350.10">
    <property type="entry name" value="Subtilisin inhibitor-like"/>
    <property type="match status" value="1"/>
</dbReference>
<comment type="similarity">
    <text evidence="2 8">Belongs to the protease inhibitor I16 (SSI) family.</text>
</comment>
<evidence type="ECO:0000256" key="3">
    <source>
        <dbReference type="ARBA" id="ARBA00011738"/>
    </source>
</evidence>
<protein>
    <submittedName>
        <fullName evidence="11">SSI family serine proteinase inhibitor</fullName>
    </submittedName>
</protein>
<keyword evidence="5 8" id="KW-0646">Protease inhibitor</keyword>
<accession>A0ABV6M1S7</accession>
<evidence type="ECO:0000256" key="1">
    <source>
        <dbReference type="ARBA" id="ARBA00004613"/>
    </source>
</evidence>
<reference evidence="11 12" key="1">
    <citation type="submission" date="2024-09" db="EMBL/GenBank/DDBJ databases">
        <authorList>
            <person name="Sun Q."/>
            <person name="Mori K."/>
        </authorList>
    </citation>
    <scope>NUCLEOTIDE SEQUENCE [LARGE SCALE GENOMIC DNA]</scope>
    <source>
        <strain evidence="11 12">TBRC 3947</strain>
    </source>
</reference>
<dbReference type="InterPro" id="IPR023549">
    <property type="entry name" value="Subtilisin_inhibitor"/>
</dbReference>
<keyword evidence="12" id="KW-1185">Reference proteome</keyword>
<dbReference type="EMBL" id="JBHLUH010000013">
    <property type="protein sequence ID" value="MFC0528497.1"/>
    <property type="molecule type" value="Genomic_DNA"/>
</dbReference>
<feature type="signal peptide" evidence="9">
    <location>
        <begin position="1"/>
        <end position="26"/>
    </location>
</feature>
<evidence type="ECO:0000256" key="2">
    <source>
        <dbReference type="ARBA" id="ARBA00010472"/>
    </source>
</evidence>
<comment type="subunit">
    <text evidence="3">Homodimer.</text>
</comment>
<dbReference type="Proteomes" id="UP001589867">
    <property type="component" value="Unassembled WGS sequence"/>
</dbReference>
<keyword evidence="7" id="KW-1015">Disulfide bond</keyword>
<evidence type="ECO:0000256" key="4">
    <source>
        <dbReference type="ARBA" id="ARBA00022525"/>
    </source>
</evidence>
<evidence type="ECO:0000256" key="7">
    <source>
        <dbReference type="ARBA" id="ARBA00023157"/>
    </source>
</evidence>
<feature type="chain" id="PRO_5045415944" evidence="9">
    <location>
        <begin position="27"/>
        <end position="123"/>
    </location>
</feature>
<evidence type="ECO:0000256" key="8">
    <source>
        <dbReference type="RuleBase" id="RU003471"/>
    </source>
</evidence>
<evidence type="ECO:0000313" key="11">
    <source>
        <dbReference type="EMBL" id="MFC0528497.1"/>
    </source>
</evidence>
<dbReference type="SUPFAM" id="SSF55399">
    <property type="entry name" value="Subtilisin inhibitor"/>
    <property type="match status" value="1"/>
</dbReference>
<evidence type="ECO:0000313" key="12">
    <source>
        <dbReference type="Proteomes" id="UP001589867"/>
    </source>
</evidence>
<proteinExistence type="inferred from homology"/>
<keyword evidence="6 8" id="KW-0722">Serine protease inhibitor</keyword>
<keyword evidence="4" id="KW-0964">Secreted</keyword>
<keyword evidence="9" id="KW-0732">Signal</keyword>